<evidence type="ECO:0000259" key="4">
    <source>
        <dbReference type="Pfam" id="PF08007"/>
    </source>
</evidence>
<sequence>MYTKNHYPDLLTKEELENILNITPLMTVDRFKALTNEEFSWDHNAWVLDEQTIPPPIVRYLIDHYTCYLRDCTRFTKKLNKVAKELEDLYNVQADAHIYINKNPKVEHPFGIHFDKSSNLIVQCVGVTNFKVWTKEVEDKDGQNVRLELEEPPGLDIDLEPGDSLYIPAYMPHLATSKTARFSVSFPMTQPYEFEFQSDRNWIRI</sequence>
<dbReference type="GeneID" id="77946552"/>
<dbReference type="GO" id="GO:0046872">
    <property type="term" value="F:metal ion binding"/>
    <property type="evidence" value="ECO:0007669"/>
    <property type="project" value="UniProtKB-KW"/>
</dbReference>
<dbReference type="InterPro" id="IPR003347">
    <property type="entry name" value="JmjC_dom"/>
</dbReference>
<dbReference type="SUPFAM" id="SSF51197">
    <property type="entry name" value="Clavaminate synthase-like"/>
    <property type="match status" value="1"/>
</dbReference>
<evidence type="ECO:0000313" key="6">
    <source>
        <dbReference type="Proteomes" id="UP000663144"/>
    </source>
</evidence>
<reference evidence="5" key="1">
    <citation type="submission" date="2020-10" db="EMBL/GenBank/DDBJ databases">
        <title>The Isolation and Genome Sequence of a Novel Cyanophage S-H38 from the Yellow Sea, China.</title>
        <authorList>
            <person name="Jiang T."/>
        </authorList>
    </citation>
    <scope>NUCLEOTIDE SEQUENCE</scope>
</reference>
<name>A0A873WEW1_9CAUD</name>
<dbReference type="EMBL" id="MW117965">
    <property type="protein sequence ID" value="QPB07856.1"/>
    <property type="molecule type" value="Genomic_DNA"/>
</dbReference>
<comment type="cofactor">
    <cofactor evidence="1">
        <name>Fe(2+)</name>
        <dbReference type="ChEBI" id="CHEBI:29033"/>
    </cofactor>
</comment>
<dbReference type="PANTHER" id="PTHR13096:SF8">
    <property type="entry name" value="RIBOSOMAL OXYGENASE 1"/>
    <property type="match status" value="1"/>
</dbReference>
<proteinExistence type="predicted"/>
<organism evidence="5 6">
    <name type="scientific">Synechococcus phage S-H38</name>
    <dbReference type="NCBI Taxonomy" id="2783673"/>
    <lineage>
        <taxon>Viruses</taxon>
        <taxon>Duplodnaviria</taxon>
        <taxon>Heunggongvirae</taxon>
        <taxon>Uroviricota</taxon>
        <taxon>Caudoviricetes</taxon>
        <taxon>Pantevenvirales</taxon>
        <taxon>Kyanoviridae</taxon>
        <taxon>Yellowseavirus</taxon>
        <taxon>Yellowseavirus thirtyeight</taxon>
    </lineage>
</organism>
<protein>
    <recommendedName>
        <fullName evidence="4">JmjC domain-containing protein</fullName>
    </recommendedName>
</protein>
<evidence type="ECO:0000313" key="5">
    <source>
        <dbReference type="EMBL" id="QPB07856.1"/>
    </source>
</evidence>
<keyword evidence="2" id="KW-0479">Metal-binding</keyword>
<accession>A0A873WEW1</accession>
<dbReference type="KEGG" id="vg:77946552"/>
<keyword evidence="3" id="KW-0408">Iron</keyword>
<dbReference type="Pfam" id="PF08007">
    <property type="entry name" value="JmjC_2"/>
    <property type="match status" value="1"/>
</dbReference>
<dbReference type="Gene3D" id="2.60.120.650">
    <property type="entry name" value="Cupin"/>
    <property type="match status" value="1"/>
</dbReference>
<dbReference type="InterPro" id="IPR039994">
    <property type="entry name" value="NO66-like"/>
</dbReference>
<dbReference type="PANTHER" id="PTHR13096">
    <property type="entry name" value="MINA53 MYC INDUCED NUCLEAR ANTIGEN"/>
    <property type="match status" value="1"/>
</dbReference>
<dbReference type="RefSeq" id="YP_010670347.1">
    <property type="nucleotide sequence ID" value="NC_070964.1"/>
</dbReference>
<evidence type="ECO:0000256" key="2">
    <source>
        <dbReference type="ARBA" id="ARBA00022723"/>
    </source>
</evidence>
<keyword evidence="6" id="KW-1185">Reference proteome</keyword>
<dbReference type="Proteomes" id="UP000663144">
    <property type="component" value="Segment"/>
</dbReference>
<evidence type="ECO:0000256" key="3">
    <source>
        <dbReference type="ARBA" id="ARBA00023004"/>
    </source>
</evidence>
<evidence type="ECO:0000256" key="1">
    <source>
        <dbReference type="ARBA" id="ARBA00001954"/>
    </source>
</evidence>
<feature type="domain" description="JmjC" evidence="4">
    <location>
        <begin position="83"/>
        <end position="192"/>
    </location>
</feature>